<evidence type="ECO:0000313" key="2">
    <source>
        <dbReference type="Proteomes" id="UP001428341"/>
    </source>
</evidence>
<name>A0AAP0MMN0_9ROSI</name>
<dbReference type="Proteomes" id="UP001428341">
    <property type="component" value="Unassembled WGS sequence"/>
</dbReference>
<evidence type="ECO:0000313" key="1">
    <source>
        <dbReference type="EMBL" id="KAK9213726.1"/>
    </source>
</evidence>
<gene>
    <name evidence="1" type="ORF">WN944_005711</name>
</gene>
<organism evidence="1 2">
    <name type="scientific">Citrus x changshan-huyou</name>
    <dbReference type="NCBI Taxonomy" id="2935761"/>
    <lineage>
        <taxon>Eukaryota</taxon>
        <taxon>Viridiplantae</taxon>
        <taxon>Streptophyta</taxon>
        <taxon>Embryophyta</taxon>
        <taxon>Tracheophyta</taxon>
        <taxon>Spermatophyta</taxon>
        <taxon>Magnoliopsida</taxon>
        <taxon>eudicotyledons</taxon>
        <taxon>Gunneridae</taxon>
        <taxon>Pentapetalae</taxon>
        <taxon>rosids</taxon>
        <taxon>malvids</taxon>
        <taxon>Sapindales</taxon>
        <taxon>Rutaceae</taxon>
        <taxon>Aurantioideae</taxon>
        <taxon>Citrus</taxon>
    </lineage>
</organism>
<dbReference type="AlphaFoldDB" id="A0AAP0MMN0"/>
<protein>
    <submittedName>
        <fullName evidence="1">Uncharacterized protein</fullName>
    </submittedName>
</protein>
<keyword evidence="2" id="KW-1185">Reference proteome</keyword>
<dbReference type="EMBL" id="JBCGBO010000003">
    <property type="protein sequence ID" value="KAK9213726.1"/>
    <property type="molecule type" value="Genomic_DNA"/>
</dbReference>
<accession>A0AAP0MMN0</accession>
<sequence length="67" mass="7666">MRRRRSDDAIVDLFANKIDSKSDESDAKAWSGLTQITRQQWMLSPPISSPEELACVPHPFTCFVNDR</sequence>
<comment type="caution">
    <text evidence="1">The sequence shown here is derived from an EMBL/GenBank/DDBJ whole genome shotgun (WGS) entry which is preliminary data.</text>
</comment>
<proteinExistence type="predicted"/>
<reference evidence="1 2" key="1">
    <citation type="submission" date="2024-05" db="EMBL/GenBank/DDBJ databases">
        <title>Haplotype-resolved chromosome-level genome assembly of Huyou (Citrus changshanensis).</title>
        <authorList>
            <person name="Miao C."/>
            <person name="Chen W."/>
            <person name="Wu Y."/>
            <person name="Wang L."/>
            <person name="Zhao S."/>
            <person name="Grierson D."/>
            <person name="Xu C."/>
            <person name="Chen K."/>
        </authorList>
    </citation>
    <scope>NUCLEOTIDE SEQUENCE [LARGE SCALE GENOMIC DNA]</scope>
    <source>
        <strain evidence="1">01-14</strain>
        <tissue evidence="1">Leaf</tissue>
    </source>
</reference>